<evidence type="ECO:0000256" key="1">
    <source>
        <dbReference type="SAM" id="MobiDB-lite"/>
    </source>
</evidence>
<feature type="region of interest" description="Disordered" evidence="1">
    <location>
        <begin position="1"/>
        <end position="22"/>
    </location>
</feature>
<feature type="non-terminal residue" evidence="2">
    <location>
        <position position="1"/>
    </location>
</feature>
<proteinExistence type="predicted"/>
<sequence length="76" mass="8735">ENPALVSQNSQNNHIHDADLPQQQPESILISNFVLNSDSNRESIHFGSNDLLFDEKNFAFEHNQFNSLTMQDLCYL</sequence>
<feature type="compositionally biased region" description="Polar residues" evidence="1">
    <location>
        <begin position="1"/>
        <end position="13"/>
    </location>
</feature>
<evidence type="ECO:0000313" key="3">
    <source>
        <dbReference type="Proteomes" id="UP000276133"/>
    </source>
</evidence>
<comment type="caution">
    <text evidence="2">The sequence shown here is derived from an EMBL/GenBank/DDBJ whole genome shotgun (WGS) entry which is preliminary data.</text>
</comment>
<dbReference type="Proteomes" id="UP000276133">
    <property type="component" value="Unassembled WGS sequence"/>
</dbReference>
<name>A0A3M7PN74_BRAPC</name>
<protein>
    <submittedName>
        <fullName evidence="2">Uncharacterized protein</fullName>
    </submittedName>
</protein>
<organism evidence="2 3">
    <name type="scientific">Brachionus plicatilis</name>
    <name type="common">Marine rotifer</name>
    <name type="synonym">Brachionus muelleri</name>
    <dbReference type="NCBI Taxonomy" id="10195"/>
    <lineage>
        <taxon>Eukaryota</taxon>
        <taxon>Metazoa</taxon>
        <taxon>Spiralia</taxon>
        <taxon>Gnathifera</taxon>
        <taxon>Rotifera</taxon>
        <taxon>Eurotatoria</taxon>
        <taxon>Monogononta</taxon>
        <taxon>Pseudotrocha</taxon>
        <taxon>Ploima</taxon>
        <taxon>Brachionidae</taxon>
        <taxon>Brachionus</taxon>
    </lineage>
</organism>
<accession>A0A3M7PN74</accession>
<reference evidence="2 3" key="1">
    <citation type="journal article" date="2018" name="Sci. Rep.">
        <title>Genomic signatures of local adaptation to the degree of environmental predictability in rotifers.</title>
        <authorList>
            <person name="Franch-Gras L."/>
            <person name="Hahn C."/>
            <person name="Garcia-Roger E.M."/>
            <person name="Carmona M.J."/>
            <person name="Serra M."/>
            <person name="Gomez A."/>
        </authorList>
    </citation>
    <scope>NUCLEOTIDE SEQUENCE [LARGE SCALE GENOMIC DNA]</scope>
    <source>
        <strain evidence="2">HYR1</strain>
    </source>
</reference>
<gene>
    <name evidence="2" type="ORF">BpHYR1_017765</name>
</gene>
<dbReference type="AlphaFoldDB" id="A0A3M7PN74"/>
<keyword evidence="3" id="KW-1185">Reference proteome</keyword>
<dbReference type="EMBL" id="REGN01009688">
    <property type="protein sequence ID" value="RNA00577.1"/>
    <property type="molecule type" value="Genomic_DNA"/>
</dbReference>
<evidence type="ECO:0000313" key="2">
    <source>
        <dbReference type="EMBL" id="RNA00577.1"/>
    </source>
</evidence>